<evidence type="ECO:0000313" key="3">
    <source>
        <dbReference type="Proteomes" id="UP000199375"/>
    </source>
</evidence>
<dbReference type="EMBL" id="FMCW01000052">
    <property type="protein sequence ID" value="SCF21186.1"/>
    <property type="molecule type" value="Genomic_DNA"/>
</dbReference>
<reference evidence="2 3" key="1">
    <citation type="submission" date="2016-06" db="EMBL/GenBank/DDBJ databases">
        <authorList>
            <person name="Kjaerup R.B."/>
            <person name="Dalgaard T.S."/>
            <person name="Juul-Madsen H.R."/>
        </authorList>
    </citation>
    <scope>NUCLEOTIDE SEQUENCE [LARGE SCALE GENOMIC DNA]</scope>
    <source>
        <strain evidence="2 3">DSM 45626</strain>
    </source>
</reference>
<protein>
    <recommendedName>
        <fullName evidence="4">Ribbon-helix-helix protein CopG domain-containing protein</fullName>
    </recommendedName>
</protein>
<evidence type="ECO:0000313" key="2">
    <source>
        <dbReference type="EMBL" id="SCF21186.1"/>
    </source>
</evidence>
<dbReference type="Proteomes" id="UP000199375">
    <property type="component" value="Unassembled WGS sequence"/>
</dbReference>
<name>A0A1C4YKK0_9ACTN</name>
<organism evidence="2 3">
    <name type="scientific">Micromonospora haikouensis</name>
    <dbReference type="NCBI Taxonomy" id="686309"/>
    <lineage>
        <taxon>Bacteria</taxon>
        <taxon>Bacillati</taxon>
        <taxon>Actinomycetota</taxon>
        <taxon>Actinomycetes</taxon>
        <taxon>Micromonosporales</taxon>
        <taxon>Micromonosporaceae</taxon>
        <taxon>Micromonospora</taxon>
    </lineage>
</organism>
<dbReference type="AlphaFoldDB" id="A0A1C4YKK0"/>
<evidence type="ECO:0008006" key="4">
    <source>
        <dbReference type="Google" id="ProtNLM"/>
    </source>
</evidence>
<accession>A0A1C4YKK0</accession>
<sequence>MTSRDDALRALNDSDWSGAEVDQSTAKVVHSTRLPPEVSSRLEAEAHRRGITPSALICELVDAGLAPVADDTTVTVRAADLRRAIDNVIHDAAA</sequence>
<dbReference type="RefSeq" id="WP_074479267.1">
    <property type="nucleotide sequence ID" value="NZ_FMCW01000052.1"/>
</dbReference>
<proteinExistence type="predicted"/>
<feature type="region of interest" description="Disordered" evidence="1">
    <location>
        <begin position="15"/>
        <end position="41"/>
    </location>
</feature>
<evidence type="ECO:0000256" key="1">
    <source>
        <dbReference type="SAM" id="MobiDB-lite"/>
    </source>
</evidence>
<gene>
    <name evidence="2" type="ORF">GA0070558_15220</name>
</gene>